<evidence type="ECO:0000256" key="3">
    <source>
        <dbReference type="ARBA" id="ARBA00022989"/>
    </source>
</evidence>
<dbReference type="PANTHER" id="PTHR23523">
    <property type="match status" value="1"/>
</dbReference>
<proteinExistence type="predicted"/>
<feature type="domain" description="Major facilitator superfamily (MFS) profile" evidence="6">
    <location>
        <begin position="11"/>
        <end position="392"/>
    </location>
</feature>
<feature type="transmembrane region" description="Helical" evidence="5">
    <location>
        <begin position="362"/>
        <end position="382"/>
    </location>
</feature>
<reference evidence="7 8" key="1">
    <citation type="submission" date="2016-04" db="EMBL/GenBank/DDBJ databases">
        <title>Complete genome sequence and analysis of deep-sea sediment isolate, Amycolatopsis sp. WP1.</title>
        <authorList>
            <person name="Wang H."/>
            <person name="Chen S."/>
            <person name="Wu Q."/>
        </authorList>
    </citation>
    <scope>NUCLEOTIDE SEQUENCE [LARGE SCALE GENOMIC DNA]</scope>
    <source>
        <strain evidence="7 8">WP1</strain>
    </source>
</reference>
<dbReference type="Pfam" id="PF07690">
    <property type="entry name" value="MFS_1"/>
    <property type="match status" value="1"/>
</dbReference>
<evidence type="ECO:0000256" key="2">
    <source>
        <dbReference type="ARBA" id="ARBA00022692"/>
    </source>
</evidence>
<evidence type="ECO:0000256" key="5">
    <source>
        <dbReference type="SAM" id="Phobius"/>
    </source>
</evidence>
<evidence type="ECO:0000313" key="8">
    <source>
        <dbReference type="Proteomes" id="UP000250434"/>
    </source>
</evidence>
<evidence type="ECO:0000313" key="7">
    <source>
        <dbReference type="EMBL" id="AXB41620.1"/>
    </source>
</evidence>
<evidence type="ECO:0000256" key="1">
    <source>
        <dbReference type="ARBA" id="ARBA00004651"/>
    </source>
</evidence>
<sequence length="403" mass="41510">MTSTPPITRFTALWTLGSLVLLALNLRAAITGVPPILGDLALSDTETSVLTTLPMLCLGVFSALAPALARRFGTETAIAGALLVLTLGVLLRVLPAKPALFTGTVLAGAGIATGNVLLPAVVKRVFPGRVGSLTGLSMMLMSVSGAAAAGLAVPLEQLAGWQLSLAAWAFPAVVAAVAWSLLAARARNRPPAGESTESAGSLLRSPLAWSVTVFMGLASLMFYTLISWLPQLMREHGFTPATAGMMNSVIVTIGIPLGFGVPVLAARLRDQRPLVLGMVTGLVLGLGGLLVAPQAGWLWVTIFGLTTGSAFPLALTLLNLRSPTAAVTARLSGMAQSGGYLIAATGPLAFGLLHSVTGGWQAPIWLLLLLAVPQLGCGLLAARPGFIRPETPKQPVHSGNHKE</sequence>
<feature type="transmembrane region" description="Helical" evidence="5">
    <location>
        <begin position="133"/>
        <end position="153"/>
    </location>
</feature>
<dbReference type="PROSITE" id="PS50850">
    <property type="entry name" value="MFS"/>
    <property type="match status" value="1"/>
</dbReference>
<dbReference type="AlphaFoldDB" id="A0A344L0P6"/>
<dbReference type="Gene3D" id="1.20.1250.20">
    <property type="entry name" value="MFS general substrate transporter like domains"/>
    <property type="match status" value="2"/>
</dbReference>
<dbReference type="PANTHER" id="PTHR23523:SF2">
    <property type="entry name" value="2-NITROIMIDAZOLE TRANSPORTER"/>
    <property type="match status" value="1"/>
</dbReference>
<protein>
    <recommendedName>
        <fullName evidence="6">Major facilitator superfamily (MFS) profile domain-containing protein</fullName>
    </recommendedName>
</protein>
<dbReference type="GO" id="GO:0005886">
    <property type="term" value="C:plasma membrane"/>
    <property type="evidence" value="ECO:0007669"/>
    <property type="project" value="UniProtKB-SubCell"/>
</dbReference>
<feature type="transmembrane region" description="Helical" evidence="5">
    <location>
        <begin position="207"/>
        <end position="226"/>
    </location>
</feature>
<dbReference type="InterPro" id="IPR011701">
    <property type="entry name" value="MFS"/>
</dbReference>
<evidence type="ECO:0000259" key="6">
    <source>
        <dbReference type="PROSITE" id="PS50850"/>
    </source>
</evidence>
<dbReference type="OrthoDB" id="5317164at2"/>
<dbReference type="InterPro" id="IPR036259">
    <property type="entry name" value="MFS_trans_sf"/>
</dbReference>
<dbReference type="Proteomes" id="UP000250434">
    <property type="component" value="Chromosome"/>
</dbReference>
<feature type="transmembrane region" description="Helical" evidence="5">
    <location>
        <begin position="100"/>
        <end position="121"/>
    </location>
</feature>
<name>A0A344L0P6_9PSEU</name>
<dbReference type="SUPFAM" id="SSF103473">
    <property type="entry name" value="MFS general substrate transporter"/>
    <property type="match status" value="1"/>
</dbReference>
<feature type="transmembrane region" description="Helical" evidence="5">
    <location>
        <begin position="297"/>
        <end position="318"/>
    </location>
</feature>
<organism evidence="7 8">
    <name type="scientific">Amycolatopsis albispora</name>
    <dbReference type="NCBI Taxonomy" id="1804986"/>
    <lineage>
        <taxon>Bacteria</taxon>
        <taxon>Bacillati</taxon>
        <taxon>Actinomycetota</taxon>
        <taxon>Actinomycetes</taxon>
        <taxon>Pseudonocardiales</taxon>
        <taxon>Pseudonocardiaceae</taxon>
        <taxon>Amycolatopsis</taxon>
    </lineage>
</organism>
<dbReference type="EMBL" id="CP015163">
    <property type="protein sequence ID" value="AXB41620.1"/>
    <property type="molecule type" value="Genomic_DNA"/>
</dbReference>
<keyword evidence="3 5" id="KW-1133">Transmembrane helix</keyword>
<feature type="transmembrane region" description="Helical" evidence="5">
    <location>
        <begin position="339"/>
        <end position="356"/>
    </location>
</feature>
<feature type="transmembrane region" description="Helical" evidence="5">
    <location>
        <begin position="76"/>
        <end position="94"/>
    </location>
</feature>
<keyword evidence="4 5" id="KW-0472">Membrane</keyword>
<keyword evidence="8" id="KW-1185">Reference proteome</keyword>
<feature type="transmembrane region" description="Helical" evidence="5">
    <location>
        <begin position="165"/>
        <end position="186"/>
    </location>
</feature>
<accession>A0A344L0P6</accession>
<feature type="transmembrane region" description="Helical" evidence="5">
    <location>
        <begin position="52"/>
        <end position="69"/>
    </location>
</feature>
<dbReference type="GO" id="GO:0022857">
    <property type="term" value="F:transmembrane transporter activity"/>
    <property type="evidence" value="ECO:0007669"/>
    <property type="project" value="InterPro"/>
</dbReference>
<dbReference type="InterPro" id="IPR020846">
    <property type="entry name" value="MFS_dom"/>
</dbReference>
<comment type="subcellular location">
    <subcellularLocation>
        <location evidence="1">Cell membrane</location>
        <topology evidence="1">Multi-pass membrane protein</topology>
    </subcellularLocation>
</comment>
<gene>
    <name evidence="7" type="ORF">A4R43_03025</name>
</gene>
<dbReference type="CDD" id="cd17339">
    <property type="entry name" value="MFS_NIMT_CynX_like"/>
    <property type="match status" value="1"/>
</dbReference>
<dbReference type="KEGG" id="aab:A4R43_03025"/>
<dbReference type="InterPro" id="IPR052524">
    <property type="entry name" value="MFS_Cyanate_Porter"/>
</dbReference>
<feature type="transmembrane region" description="Helical" evidence="5">
    <location>
        <begin position="273"/>
        <end position="291"/>
    </location>
</feature>
<dbReference type="RefSeq" id="WP_113690888.1">
    <property type="nucleotide sequence ID" value="NZ_CP015163.1"/>
</dbReference>
<evidence type="ECO:0000256" key="4">
    <source>
        <dbReference type="ARBA" id="ARBA00023136"/>
    </source>
</evidence>
<keyword evidence="2 5" id="KW-0812">Transmembrane</keyword>
<feature type="transmembrane region" description="Helical" evidence="5">
    <location>
        <begin position="246"/>
        <end position="266"/>
    </location>
</feature>